<proteinExistence type="predicted"/>
<name>A0ABQ8EZC3_9FUNG</name>
<feature type="transmembrane region" description="Helical" evidence="1">
    <location>
        <begin position="193"/>
        <end position="212"/>
    </location>
</feature>
<keyword evidence="1" id="KW-0812">Transmembrane</keyword>
<evidence type="ECO:0000313" key="3">
    <source>
        <dbReference type="Proteomes" id="UP001648503"/>
    </source>
</evidence>
<accession>A0ABQ8EZC3</accession>
<keyword evidence="1" id="KW-1133">Transmembrane helix</keyword>
<dbReference type="EMBL" id="JAFCIX010000469">
    <property type="protein sequence ID" value="KAH6589270.1"/>
    <property type="molecule type" value="Genomic_DNA"/>
</dbReference>
<evidence type="ECO:0000313" key="2">
    <source>
        <dbReference type="EMBL" id="KAH6589270.1"/>
    </source>
</evidence>
<reference evidence="2 3" key="1">
    <citation type="submission" date="2021-02" db="EMBL/GenBank/DDBJ databases">
        <title>Variation within the Batrachochytrium salamandrivorans European outbreak.</title>
        <authorList>
            <person name="Kelly M."/>
            <person name="Pasmans F."/>
            <person name="Shea T.P."/>
            <person name="Munoz J.F."/>
            <person name="Carranza S."/>
            <person name="Cuomo C.A."/>
            <person name="Martel A."/>
        </authorList>
    </citation>
    <scope>NUCLEOTIDE SEQUENCE [LARGE SCALE GENOMIC DNA]</scope>
    <source>
        <strain evidence="2 3">AMFP18/2</strain>
    </source>
</reference>
<sequence length="307" mass="34447">MPLKVTPAAFTYYLVNLSAHSRWTMMTYMFVKGMRWAARSNLSLVLVVTLFFASVEAFYQATLLVQIVENCVIHMRCLYASWIIYTILLDMVLYYRAWCISSTKRSWQKYISIFMTVGHAACLIIDADHSLTATYDIPNVGCVSYPGWPRSVLGIFSTINDIFQVVLFCSPLLRAVHNSTEVRRDTTAYRRMIMKATVCLVICVVMNITYAILVATNFQIISLLFSDIALTFQVLSACEIQFNSHRETDKASLGGILGYRSPMIRQKDMPMQSSPIVSAGGGVYTSESAASSTHIGEHSPVHVLISH</sequence>
<organism evidence="2 3">
    <name type="scientific">Batrachochytrium salamandrivorans</name>
    <dbReference type="NCBI Taxonomy" id="1357716"/>
    <lineage>
        <taxon>Eukaryota</taxon>
        <taxon>Fungi</taxon>
        <taxon>Fungi incertae sedis</taxon>
        <taxon>Chytridiomycota</taxon>
        <taxon>Chytridiomycota incertae sedis</taxon>
        <taxon>Chytridiomycetes</taxon>
        <taxon>Rhizophydiales</taxon>
        <taxon>Rhizophydiales incertae sedis</taxon>
        <taxon>Batrachochytrium</taxon>
    </lineage>
</organism>
<evidence type="ECO:0008006" key="4">
    <source>
        <dbReference type="Google" id="ProtNLM"/>
    </source>
</evidence>
<gene>
    <name evidence="2" type="ORF">BASA50_010145</name>
</gene>
<comment type="caution">
    <text evidence="2">The sequence shown here is derived from an EMBL/GenBank/DDBJ whole genome shotgun (WGS) entry which is preliminary data.</text>
</comment>
<protein>
    <recommendedName>
        <fullName evidence="4">G-protein coupled receptors family 1 profile domain-containing protein</fullName>
    </recommendedName>
</protein>
<keyword evidence="3" id="KW-1185">Reference proteome</keyword>
<keyword evidence="1" id="KW-0472">Membrane</keyword>
<evidence type="ECO:0000256" key="1">
    <source>
        <dbReference type="SAM" id="Phobius"/>
    </source>
</evidence>
<dbReference type="Proteomes" id="UP001648503">
    <property type="component" value="Unassembled WGS sequence"/>
</dbReference>
<feature type="transmembrane region" description="Helical" evidence="1">
    <location>
        <begin position="73"/>
        <end position="95"/>
    </location>
</feature>